<reference evidence="1 2" key="1">
    <citation type="journal article" date="2020" name="Phytopathology">
        <title>Genome Sequence Resources of Colletotrichum truncatum, C. plurivorum, C. musicola, and C. sojae: Four Species Pathogenic to Soybean (Glycine max).</title>
        <authorList>
            <person name="Rogerio F."/>
            <person name="Boufleur T.R."/>
            <person name="Ciampi-Guillardi M."/>
            <person name="Sukno S.A."/>
            <person name="Thon M.R."/>
            <person name="Massola Junior N.S."/>
            <person name="Baroncelli R."/>
        </authorList>
    </citation>
    <scope>NUCLEOTIDE SEQUENCE [LARGE SCALE GENOMIC DNA]</scope>
    <source>
        <strain evidence="1 2">CMES1059</strain>
    </source>
</reference>
<proteinExistence type="predicted"/>
<accession>A0ACC3YDD3</accession>
<dbReference type="Proteomes" id="UP000805649">
    <property type="component" value="Unassembled WGS sequence"/>
</dbReference>
<keyword evidence="2" id="KW-1185">Reference proteome</keyword>
<organism evidence="1 2">
    <name type="scientific">Colletotrichum truncatum</name>
    <name type="common">Anthracnose fungus</name>
    <name type="synonym">Colletotrichum capsici</name>
    <dbReference type="NCBI Taxonomy" id="5467"/>
    <lineage>
        <taxon>Eukaryota</taxon>
        <taxon>Fungi</taxon>
        <taxon>Dikarya</taxon>
        <taxon>Ascomycota</taxon>
        <taxon>Pezizomycotina</taxon>
        <taxon>Sordariomycetes</taxon>
        <taxon>Hypocreomycetidae</taxon>
        <taxon>Glomerellales</taxon>
        <taxon>Glomerellaceae</taxon>
        <taxon>Colletotrichum</taxon>
        <taxon>Colletotrichum truncatum species complex</taxon>
    </lineage>
</organism>
<evidence type="ECO:0000313" key="2">
    <source>
        <dbReference type="Proteomes" id="UP000805649"/>
    </source>
</evidence>
<dbReference type="EMBL" id="VUJX02000014">
    <property type="protein sequence ID" value="KAL0929835.1"/>
    <property type="molecule type" value="Genomic_DNA"/>
</dbReference>
<evidence type="ECO:0000313" key="1">
    <source>
        <dbReference type="EMBL" id="KAL0929835.1"/>
    </source>
</evidence>
<comment type="caution">
    <text evidence="1">The sequence shown here is derived from an EMBL/GenBank/DDBJ whole genome shotgun (WGS) entry which is preliminary data.</text>
</comment>
<gene>
    <name evidence="1" type="ORF">CTRU02_215265</name>
</gene>
<protein>
    <submittedName>
        <fullName evidence="1">Tol-like protein</fullName>
    </submittedName>
</protein>
<sequence>MHFAIAREWLEECDSSPSHINCRPADNPRLPARLLDVQGDVPYLRDSEDIDDVYLALSHPWGDPRTNNHFCTYTHNIESHKKGINFNKLPATFRDAITVTRQLGFRYLWIDSLCIIQGPNGDFAEQSKSMGDVFSSAHCVIAASRATGQEDGFLGERAERSYISINRKGEHGSDTYHVCEQIDDFQGHVIDGSLNKRGWVLQERALARRTLYFTESQTYWECGGGIRCETFTKLENNIAAFLGDPRFPEVAMRSSRGERIYLYQIFYKQYSRLQFTRIEDRPFGIAGLEKRLIQGFGTNGGYGVFDDNSGLLHRSLLWYRGQEEPLERIRFSPERNESIPSWSWMAYKGGIDYLDLTGNGFDWEQKEIQSPWVGKSNEVFYTTDKGSRVKLVVTLRRFDVDKAAVFIDVPSERYTRASDLRCVILARSKNVIPRKERICYVLIVAPRQSEMEGFDRRKVFLRVGVGYTLERYIHEPYLESVNLY</sequence>
<name>A0ACC3YDD3_COLTU</name>